<dbReference type="Pfam" id="PF15979">
    <property type="entry name" value="Glyco_hydro_115"/>
    <property type="match status" value="1"/>
</dbReference>
<dbReference type="InterPro" id="IPR029018">
    <property type="entry name" value="Hex-like_dom2"/>
</dbReference>
<dbReference type="Proteomes" id="UP000249239">
    <property type="component" value="Unassembled WGS sequence"/>
</dbReference>
<dbReference type="PANTHER" id="PTHR37842">
    <property type="match status" value="1"/>
</dbReference>
<evidence type="ECO:0000313" key="4">
    <source>
        <dbReference type="EMBL" id="PZX10636.1"/>
    </source>
</evidence>
<dbReference type="SUPFAM" id="SSF55545">
    <property type="entry name" value="beta-N-acetylhexosaminidase-like domain"/>
    <property type="match status" value="1"/>
</dbReference>
<keyword evidence="5" id="KW-1185">Reference proteome</keyword>
<protein>
    <submittedName>
        <fullName evidence="4">Glycosyl hydrolase family 115 (Putative glucuronidase)</fullName>
    </submittedName>
</protein>
<dbReference type="OrthoDB" id="8727830at2"/>
<dbReference type="RefSeq" id="WP_111447087.1">
    <property type="nucleotide sequence ID" value="NZ_QKZK01000048.1"/>
</dbReference>
<dbReference type="InterPro" id="IPR031924">
    <property type="entry name" value="GH115"/>
</dbReference>
<keyword evidence="2" id="KW-0732">Signal</keyword>
<gene>
    <name evidence="4" type="ORF">LX69_03306</name>
</gene>
<name>A0A2W7NC45_9BACT</name>
<evidence type="ECO:0000256" key="2">
    <source>
        <dbReference type="SAM" id="SignalP"/>
    </source>
</evidence>
<evidence type="ECO:0000259" key="3">
    <source>
        <dbReference type="Pfam" id="PF17829"/>
    </source>
</evidence>
<feature type="domain" description="Gylcosyl hydrolase 115 C-terminal" evidence="3">
    <location>
        <begin position="680"/>
        <end position="779"/>
    </location>
</feature>
<keyword evidence="1 4" id="KW-0378">Hydrolase</keyword>
<dbReference type="Gene3D" id="3.20.20.520">
    <property type="entry name" value="Glycosyl hydrolase family 115"/>
    <property type="match status" value="1"/>
</dbReference>
<dbReference type="Gene3D" id="1.20.58.2150">
    <property type="match status" value="1"/>
</dbReference>
<proteinExistence type="predicted"/>
<evidence type="ECO:0000256" key="1">
    <source>
        <dbReference type="ARBA" id="ARBA00022801"/>
    </source>
</evidence>
<feature type="chain" id="PRO_5016002089" evidence="2">
    <location>
        <begin position="20"/>
        <end position="781"/>
    </location>
</feature>
<dbReference type="AlphaFoldDB" id="A0A2W7NC45"/>
<dbReference type="Pfam" id="PF17829">
    <property type="entry name" value="GH115_C"/>
    <property type="match status" value="1"/>
</dbReference>
<dbReference type="InterPro" id="IPR041437">
    <property type="entry name" value="GH115_C"/>
</dbReference>
<organism evidence="4 5">
    <name type="scientific">Breznakibacter xylanolyticus</name>
    <dbReference type="NCBI Taxonomy" id="990"/>
    <lineage>
        <taxon>Bacteria</taxon>
        <taxon>Pseudomonadati</taxon>
        <taxon>Bacteroidota</taxon>
        <taxon>Bacteroidia</taxon>
        <taxon>Marinilabiliales</taxon>
        <taxon>Marinilabiliaceae</taxon>
        <taxon>Breznakibacter</taxon>
    </lineage>
</organism>
<dbReference type="EMBL" id="QKZK01000048">
    <property type="protein sequence ID" value="PZX10636.1"/>
    <property type="molecule type" value="Genomic_DNA"/>
</dbReference>
<comment type="caution">
    <text evidence="4">The sequence shown here is derived from an EMBL/GenBank/DDBJ whole genome shotgun (WGS) entry which is preliminary data.</text>
</comment>
<dbReference type="Gene3D" id="3.30.379.10">
    <property type="entry name" value="Chitobiase/beta-hexosaminidase domain 2-like"/>
    <property type="match status" value="1"/>
</dbReference>
<evidence type="ECO:0000313" key="5">
    <source>
        <dbReference type="Proteomes" id="UP000249239"/>
    </source>
</evidence>
<dbReference type="Gene3D" id="2.60.120.1620">
    <property type="match status" value="1"/>
</dbReference>
<dbReference type="PANTHER" id="PTHR37842:SF2">
    <property type="entry name" value="GYLCOSYL HYDROLASE 115 C-TERMINAL DOMAIN-CONTAINING PROTEIN"/>
    <property type="match status" value="1"/>
</dbReference>
<dbReference type="GO" id="GO:0005975">
    <property type="term" value="P:carbohydrate metabolic process"/>
    <property type="evidence" value="ECO:0007669"/>
    <property type="project" value="UniProtKB-ARBA"/>
</dbReference>
<reference evidence="4 5" key="1">
    <citation type="submission" date="2018-06" db="EMBL/GenBank/DDBJ databases">
        <title>Genomic Encyclopedia of Archaeal and Bacterial Type Strains, Phase II (KMG-II): from individual species to whole genera.</title>
        <authorList>
            <person name="Goeker M."/>
        </authorList>
    </citation>
    <scope>NUCLEOTIDE SEQUENCE [LARGE SCALE GENOMIC DNA]</scope>
    <source>
        <strain evidence="4 5">DSM 6779</strain>
    </source>
</reference>
<dbReference type="InterPro" id="IPR042301">
    <property type="entry name" value="GH115_sf"/>
</dbReference>
<dbReference type="GO" id="GO:0016787">
    <property type="term" value="F:hydrolase activity"/>
    <property type="evidence" value="ECO:0007669"/>
    <property type="project" value="UniProtKB-KW"/>
</dbReference>
<feature type="signal peptide" evidence="2">
    <location>
        <begin position="1"/>
        <end position="19"/>
    </location>
</feature>
<accession>A0A2W7NC45</accession>
<sequence>MRQTIILLTMLYWQLSTFANVTFTANKPIAIAINSNEPEVVHTAINMFSDDYQRVFNGIAKTDSKKGTIIVGTLGMNSVAEKMADATDLLELNQHEEAFLVTVKKGKLLVLGSDKRGTAYGILELSRIIGVSPWVWWADASVEPKASLVLKEGFRTLQHPSVARRGIFINDEDWGLMPWSSMTYEPSDVKGRIGPKTHARIFELLLRLRANTFWPAMHSCSEAFYLTPGNKEVADKYGIYVGTSHCEPMMRNTNAEWKLTGTGEYNYLTNRYNVLKFWEERVTRLAGSDNIYTLGIRGVHDSKMLGANTLQEQKDAINKIIKDQRDMITRIVNPDVTKVSQVFIPYKEVLDVYRMGLQVPDDVTLMWTDDNYGYIRHFPDSTERARKGGNGIYNHVSYWGRPHDYLWLATNHPALVHYQMKLAYNKGAREMWILNVGDIKPAEYLIELHMDMAWNITAIEGNKQGLEGHLRNFLAREFGNDHADELLQVMNEYYRLAYIRKPEFMGNTRTEERDPIYREVKDLPWSENYIRTRINEYESIAAKVSALTAQMPTAAHDAWFQLIEYPVRGAAEMNRKLMYAQLARHGKADWQLSDAAYDTIVALTNRYNSLNNGKWNRMMDYRPRRLAMFDRVPRAEAEKPMVADIPCAALFNGNEYKSFDGQKPIELGLGYQRGGIALMQGSSVTYQVDATNIDSIKVEVALMPNHPVDGKNIRYAISVNNDSTQVIDYRTFDRSEEWKINMLTNQAIRTTKHTVAGSGIIEIRITAVDEGVVVDQVRVVK</sequence>